<gene>
    <name evidence="2" type="ORF">AUC43_01635</name>
</gene>
<dbReference type="KEGG" id="hyg:AUC43_01635"/>
<dbReference type="OrthoDB" id="1121601at2"/>
<organism evidence="2 3">
    <name type="scientific">Hymenobacter sedentarius</name>
    <dbReference type="NCBI Taxonomy" id="1411621"/>
    <lineage>
        <taxon>Bacteria</taxon>
        <taxon>Pseudomonadati</taxon>
        <taxon>Bacteroidota</taxon>
        <taxon>Cytophagia</taxon>
        <taxon>Cytophagales</taxon>
        <taxon>Hymenobacteraceae</taxon>
        <taxon>Hymenobacter</taxon>
    </lineage>
</organism>
<feature type="transmembrane region" description="Helical" evidence="1">
    <location>
        <begin position="335"/>
        <end position="356"/>
    </location>
</feature>
<dbReference type="AlphaFoldDB" id="A0A0U4ASZ5"/>
<feature type="transmembrane region" description="Helical" evidence="1">
    <location>
        <begin position="90"/>
        <end position="111"/>
    </location>
</feature>
<keyword evidence="1" id="KW-0472">Membrane</keyword>
<keyword evidence="1" id="KW-1133">Transmembrane helix</keyword>
<accession>A0A0U4ASZ5</accession>
<keyword evidence="1" id="KW-0812">Transmembrane</keyword>
<protein>
    <recommendedName>
        <fullName evidence="4">Glycosyltransferase RgtA/B/C/D-like domain-containing protein</fullName>
    </recommendedName>
</protein>
<evidence type="ECO:0008006" key="4">
    <source>
        <dbReference type="Google" id="ProtNLM"/>
    </source>
</evidence>
<dbReference type="Proteomes" id="UP000059542">
    <property type="component" value="Chromosome"/>
</dbReference>
<feature type="transmembrane region" description="Helical" evidence="1">
    <location>
        <begin position="143"/>
        <end position="162"/>
    </location>
</feature>
<evidence type="ECO:0000256" key="1">
    <source>
        <dbReference type="SAM" id="Phobius"/>
    </source>
</evidence>
<feature type="transmembrane region" description="Helical" evidence="1">
    <location>
        <begin position="362"/>
        <end position="379"/>
    </location>
</feature>
<dbReference type="RefSeq" id="WP_068188998.1">
    <property type="nucleotide sequence ID" value="NZ_CP013909.1"/>
</dbReference>
<feature type="transmembrane region" description="Helical" evidence="1">
    <location>
        <begin position="118"/>
        <end position="137"/>
    </location>
</feature>
<dbReference type="STRING" id="1411621.AUC43_01635"/>
<reference evidence="2 3" key="1">
    <citation type="submission" date="2015-12" db="EMBL/GenBank/DDBJ databases">
        <authorList>
            <person name="Shamseldin A."/>
            <person name="Moawad H."/>
            <person name="Abd El-Rahim W.M."/>
            <person name="Sadowsky M.J."/>
        </authorList>
    </citation>
    <scope>NUCLEOTIDE SEQUENCE [LARGE SCALE GENOMIC DNA]</scope>
    <source>
        <strain evidence="2 3">DG5B</strain>
    </source>
</reference>
<sequence>MAPLTLLVLLLALSVWFYHDSIGLYPSFNHAWSQADWLAIAVKFCERGYNFFLPATFNLLTDDGVTGAGFPLPAYLAALLMGLTGQEAPGLMRGVTLAAGLGGLRALFALVRRASGSALKGGIVALFAFFSPIYVFYQANFLPSVPAAAAALAGYYWFYLALEADNQSREARWHLVVAVAWLTLAAAMRTPFALPLLCTLGHVVLLQSQRPALVGRGALLVIYGTAFSLLIAEFQYNEHLNQAYHGALFLARPRSFTSWAQAVEVTQTVREYWLWSLLSKPQWLLLLLAGGALVGQQGRRLFRNEWVGHWLALSAGGLVYYVLMGQQFAIHDYYLLDTFFLPLVLAFAGSVASIRLTQRRPAQLAIMAGTLLLSGTAAWKARAEQLRRITPLATDKSVLTRDNFASSARWLDSLGVPHTATILVLDAYSYNLPLLLAHRRGWTMLQNRKSAQDLSAANVRAALSLPADYVITQNATYAQEVVNRYPGIAAYLQPIANNGRLSLWRIRKVPLVAHWQLRTDMETPLDTIMWLNTASISAGPAASGRRAARLAGGRATGLAFHQTVAQLGLRAGQQLLFSARYQAGSEAGAVLVVSLALEAGAPPYWQQTVVCRATRPGEWEPLGAAFTLPAPHAAIDVLTVGIRESGAGEISLDDWEMSILP</sequence>
<evidence type="ECO:0000313" key="3">
    <source>
        <dbReference type="Proteomes" id="UP000059542"/>
    </source>
</evidence>
<dbReference type="Gene3D" id="2.60.120.260">
    <property type="entry name" value="Galactose-binding domain-like"/>
    <property type="match status" value="1"/>
</dbReference>
<dbReference type="EMBL" id="CP013909">
    <property type="protein sequence ID" value="ALW83917.1"/>
    <property type="molecule type" value="Genomic_DNA"/>
</dbReference>
<feature type="transmembrane region" description="Helical" evidence="1">
    <location>
        <begin position="306"/>
        <end position="323"/>
    </location>
</feature>
<feature type="transmembrane region" description="Helical" evidence="1">
    <location>
        <begin position="213"/>
        <end position="232"/>
    </location>
</feature>
<keyword evidence="3" id="KW-1185">Reference proteome</keyword>
<proteinExistence type="predicted"/>
<evidence type="ECO:0000313" key="2">
    <source>
        <dbReference type="EMBL" id="ALW83917.1"/>
    </source>
</evidence>
<feature type="transmembrane region" description="Helical" evidence="1">
    <location>
        <begin position="174"/>
        <end position="193"/>
    </location>
</feature>
<name>A0A0U4ASZ5_9BACT</name>